<organism evidence="8 9">
    <name type="scientific">Daphnia galeata</name>
    <dbReference type="NCBI Taxonomy" id="27404"/>
    <lineage>
        <taxon>Eukaryota</taxon>
        <taxon>Metazoa</taxon>
        <taxon>Ecdysozoa</taxon>
        <taxon>Arthropoda</taxon>
        <taxon>Crustacea</taxon>
        <taxon>Branchiopoda</taxon>
        <taxon>Diplostraca</taxon>
        <taxon>Cladocera</taxon>
        <taxon>Anomopoda</taxon>
        <taxon>Daphniidae</taxon>
        <taxon>Daphnia</taxon>
    </lineage>
</organism>
<evidence type="ECO:0000256" key="5">
    <source>
        <dbReference type="SAM" id="Coils"/>
    </source>
</evidence>
<name>A0A8J2WK10_9CRUS</name>
<dbReference type="EMBL" id="CAKKLH010000276">
    <property type="protein sequence ID" value="CAH0107498.1"/>
    <property type="molecule type" value="Genomic_DNA"/>
</dbReference>
<dbReference type="GO" id="GO:0045202">
    <property type="term" value="C:synapse"/>
    <property type="evidence" value="ECO:0007669"/>
    <property type="project" value="TreeGrafter"/>
</dbReference>
<evidence type="ECO:0000256" key="4">
    <source>
        <dbReference type="PROSITE-ProRule" id="PRU00228"/>
    </source>
</evidence>
<evidence type="ECO:0000256" key="2">
    <source>
        <dbReference type="ARBA" id="ARBA00022771"/>
    </source>
</evidence>
<dbReference type="GO" id="GO:0008270">
    <property type="term" value="F:zinc ion binding"/>
    <property type="evidence" value="ECO:0007669"/>
    <property type="project" value="UniProtKB-KW"/>
</dbReference>
<keyword evidence="2 4" id="KW-0863">Zinc-finger</keyword>
<dbReference type="InterPro" id="IPR043145">
    <property type="entry name" value="Znf_ZZ_sf"/>
</dbReference>
<feature type="compositionally biased region" description="Low complexity" evidence="6">
    <location>
        <begin position="494"/>
        <end position="513"/>
    </location>
</feature>
<feature type="region of interest" description="Disordered" evidence="6">
    <location>
        <begin position="489"/>
        <end position="536"/>
    </location>
</feature>
<keyword evidence="5" id="KW-0175">Coiled coil</keyword>
<dbReference type="OrthoDB" id="6019271at2759"/>
<dbReference type="Pfam" id="PF09068">
    <property type="entry name" value="EF-hand_2"/>
    <property type="match status" value="1"/>
</dbReference>
<dbReference type="Proteomes" id="UP000789390">
    <property type="component" value="Unassembled WGS sequence"/>
</dbReference>
<dbReference type="InterPro" id="IPR015153">
    <property type="entry name" value="EF-hand_dom_typ1"/>
</dbReference>
<feature type="domain" description="ZZ-type" evidence="7">
    <location>
        <begin position="233"/>
        <end position="292"/>
    </location>
</feature>
<keyword evidence="3" id="KW-0862">Zinc</keyword>
<proteinExistence type="predicted"/>
<dbReference type="PROSITE" id="PS50135">
    <property type="entry name" value="ZF_ZZ_2"/>
    <property type="match status" value="1"/>
</dbReference>
<dbReference type="PANTHER" id="PTHR12268">
    <property type="entry name" value="E3 UBIQUITIN-PROTEIN LIGASE KCMF1"/>
    <property type="match status" value="1"/>
</dbReference>
<sequence>MEKNDLDKLDLANDIHTQNFNVIRLASYRTAVKFRFIQRRTHLHLIDVWNLIEAFRENGLNSVEPYTPMTLSRLETLINTLYVHLNKRVPIGQQLHVDPATMYLIKWIVSVYNLNEETDRIPVFTIKMILAVLCGGKLADKLRYAFSQMSDSNGQLVAPKFEDFMRQCFVLTAAVGEEPSFHYRPAMAQEIFPNGSKVSVNEFLDVLLGDPAAAPSLVWLPLIHRIAAAENVVHPVECVSCGRTRFSGLRYKCTKCPSAWSHQCQECFWRGLSFSESHNADHEIREHHTPKTPKESVFSASLRRSLQCVRSPTSDYEQQNRAKAWRTLEGPERPVQVTYVSTPSATLERNASLLGGSETWKTSQLQNNTESLNRSWQRGDDEHGLIARYAAKLAENQKDPRSDPESSSASAHQLLAQLENKNQEILREIARIRHEQEMDEGVITGPYPLMEELSVLRQRKSELEQQLNGLQDSRKQLMVQLESLMKMIKNQQLSPRSTPSSSSTPSSRGKSPSVEADSHQAAISPSMDNPNRNFNTGSFDWRQDLMSAADSVTDAMSSLVLEYNGDTDEDDSARIFNGLSNDSNNTCV</sequence>
<dbReference type="GO" id="GO:0099536">
    <property type="term" value="P:synaptic signaling"/>
    <property type="evidence" value="ECO:0007669"/>
    <property type="project" value="TreeGrafter"/>
</dbReference>
<dbReference type="GO" id="GO:0016010">
    <property type="term" value="C:dystrophin-associated glycoprotein complex"/>
    <property type="evidence" value="ECO:0007669"/>
    <property type="project" value="UniProtKB-ARBA"/>
</dbReference>
<dbReference type="CDD" id="cd16244">
    <property type="entry name" value="EFh_DTN"/>
    <property type="match status" value="1"/>
</dbReference>
<dbReference type="InterPro" id="IPR050774">
    <property type="entry name" value="KCMF1/Dystrophin"/>
</dbReference>
<accession>A0A8J2WK10</accession>
<dbReference type="SUPFAM" id="SSF57850">
    <property type="entry name" value="RING/U-box"/>
    <property type="match status" value="1"/>
</dbReference>
<dbReference type="Gene3D" id="1.10.238.10">
    <property type="entry name" value="EF-hand"/>
    <property type="match status" value="2"/>
</dbReference>
<evidence type="ECO:0000256" key="3">
    <source>
        <dbReference type="ARBA" id="ARBA00022833"/>
    </source>
</evidence>
<evidence type="ECO:0000313" key="9">
    <source>
        <dbReference type="Proteomes" id="UP000789390"/>
    </source>
</evidence>
<dbReference type="InterPro" id="IPR015154">
    <property type="entry name" value="EF-hand_dom_typ2"/>
</dbReference>
<evidence type="ECO:0000256" key="1">
    <source>
        <dbReference type="ARBA" id="ARBA00022723"/>
    </source>
</evidence>
<evidence type="ECO:0000256" key="6">
    <source>
        <dbReference type="SAM" id="MobiDB-lite"/>
    </source>
</evidence>
<dbReference type="GO" id="GO:0050804">
    <property type="term" value="P:modulation of chemical synaptic transmission"/>
    <property type="evidence" value="ECO:0007669"/>
    <property type="project" value="UniProtKB-ARBA"/>
</dbReference>
<dbReference type="Gene3D" id="3.30.60.90">
    <property type="match status" value="1"/>
</dbReference>
<comment type="caution">
    <text evidence="8">The sequence shown here is derived from an EMBL/GenBank/DDBJ whole genome shotgun (WGS) entry which is preliminary data.</text>
</comment>
<reference evidence="8" key="1">
    <citation type="submission" date="2021-11" db="EMBL/GenBank/DDBJ databases">
        <authorList>
            <person name="Schell T."/>
        </authorList>
    </citation>
    <scope>NUCLEOTIDE SEQUENCE</scope>
    <source>
        <strain evidence="8">M5</strain>
    </source>
</reference>
<protein>
    <recommendedName>
        <fullName evidence="7">ZZ-type domain-containing protein</fullName>
    </recommendedName>
</protein>
<evidence type="ECO:0000259" key="7">
    <source>
        <dbReference type="PROSITE" id="PS50135"/>
    </source>
</evidence>
<dbReference type="SUPFAM" id="SSF47473">
    <property type="entry name" value="EF-hand"/>
    <property type="match status" value="2"/>
</dbReference>
<keyword evidence="1" id="KW-0479">Metal-binding</keyword>
<dbReference type="AlphaFoldDB" id="A0A8J2WK10"/>
<gene>
    <name evidence="8" type="ORF">DGAL_LOCUS10800</name>
</gene>
<keyword evidence="9" id="KW-1185">Reference proteome</keyword>
<feature type="compositionally biased region" description="Polar residues" evidence="6">
    <location>
        <begin position="521"/>
        <end position="536"/>
    </location>
</feature>
<dbReference type="InterPro" id="IPR011992">
    <property type="entry name" value="EF-hand-dom_pair"/>
</dbReference>
<feature type="coiled-coil region" evidence="5">
    <location>
        <begin position="408"/>
        <end position="487"/>
    </location>
</feature>
<dbReference type="GO" id="GO:0046716">
    <property type="term" value="P:muscle cell cellular homeostasis"/>
    <property type="evidence" value="ECO:0007669"/>
    <property type="project" value="UniProtKB-ARBA"/>
</dbReference>
<dbReference type="PANTHER" id="PTHR12268:SF27">
    <property type="entry name" value="DYSTROBREVIN, ISOFORM F"/>
    <property type="match status" value="1"/>
</dbReference>
<dbReference type="Pfam" id="PF09069">
    <property type="entry name" value="EF-hand_3"/>
    <property type="match status" value="1"/>
</dbReference>
<evidence type="ECO:0000313" key="8">
    <source>
        <dbReference type="EMBL" id="CAH0107498.1"/>
    </source>
</evidence>
<dbReference type="SMART" id="SM00291">
    <property type="entry name" value="ZnF_ZZ"/>
    <property type="match status" value="1"/>
</dbReference>
<dbReference type="InterPro" id="IPR000433">
    <property type="entry name" value="Znf_ZZ"/>
</dbReference>